<proteinExistence type="predicted"/>
<evidence type="ECO:0000313" key="4">
    <source>
        <dbReference type="Proteomes" id="UP000823858"/>
    </source>
</evidence>
<keyword evidence="2" id="KW-0472">Membrane</keyword>
<comment type="caution">
    <text evidence="3">The sequence shown here is derived from an EMBL/GenBank/DDBJ whole genome shotgun (WGS) entry which is preliminary data.</text>
</comment>
<feature type="compositionally biased region" description="Basic and acidic residues" evidence="1">
    <location>
        <begin position="178"/>
        <end position="189"/>
    </location>
</feature>
<evidence type="ECO:0000256" key="1">
    <source>
        <dbReference type="SAM" id="MobiDB-lite"/>
    </source>
</evidence>
<accession>A0A9D2TPH0</accession>
<dbReference type="InterPro" id="IPR025962">
    <property type="entry name" value="SdpI/YhfL"/>
</dbReference>
<dbReference type="EMBL" id="DWVP01000023">
    <property type="protein sequence ID" value="HJC85872.1"/>
    <property type="molecule type" value="Genomic_DNA"/>
</dbReference>
<dbReference type="Proteomes" id="UP000823858">
    <property type="component" value="Unassembled WGS sequence"/>
</dbReference>
<reference evidence="3" key="2">
    <citation type="submission" date="2021-04" db="EMBL/GenBank/DDBJ databases">
        <authorList>
            <person name="Gilroy R."/>
        </authorList>
    </citation>
    <scope>NUCLEOTIDE SEQUENCE</scope>
    <source>
        <strain evidence="3">ChiHjej13B12-4958</strain>
    </source>
</reference>
<sequence>MIVLSVLLFVFGIAVLVTGVLALTAKLPGNKWVGLRVPEARKNREMWDTGHRIAGPTWTGAGVALIAAGVVSLQGGWMWIIVALLVVGAVFLIGMGAALAAQTLAKIDHAKALEAEQARAAAGCCSSGGSSDADAGSDAAAGSSCGSGGGCGDGCGSCGDSGDAGHAHANAPAPNLDAARRAMASRDGE</sequence>
<name>A0A9D2TPH0_9CORY</name>
<feature type="transmembrane region" description="Helical" evidence="2">
    <location>
        <begin position="77"/>
        <end position="101"/>
    </location>
</feature>
<keyword evidence="2" id="KW-1133">Transmembrane helix</keyword>
<organism evidence="3 4">
    <name type="scientific">Candidatus Corynebacterium faecigallinarum</name>
    <dbReference type="NCBI Taxonomy" id="2838528"/>
    <lineage>
        <taxon>Bacteria</taxon>
        <taxon>Bacillati</taxon>
        <taxon>Actinomycetota</taxon>
        <taxon>Actinomycetes</taxon>
        <taxon>Mycobacteriales</taxon>
        <taxon>Corynebacteriaceae</taxon>
        <taxon>Corynebacterium</taxon>
    </lineage>
</organism>
<reference evidence="3" key="1">
    <citation type="journal article" date="2021" name="PeerJ">
        <title>Extensive microbial diversity within the chicken gut microbiome revealed by metagenomics and culture.</title>
        <authorList>
            <person name="Gilroy R."/>
            <person name="Ravi A."/>
            <person name="Getino M."/>
            <person name="Pursley I."/>
            <person name="Horton D.L."/>
            <person name="Alikhan N.F."/>
            <person name="Baker D."/>
            <person name="Gharbi K."/>
            <person name="Hall N."/>
            <person name="Watson M."/>
            <person name="Adriaenssens E.M."/>
            <person name="Foster-Nyarko E."/>
            <person name="Jarju S."/>
            <person name="Secka A."/>
            <person name="Antonio M."/>
            <person name="Oren A."/>
            <person name="Chaudhuri R.R."/>
            <person name="La Ragione R."/>
            <person name="Hildebrand F."/>
            <person name="Pallen M.J."/>
        </authorList>
    </citation>
    <scope>NUCLEOTIDE SEQUENCE</scope>
    <source>
        <strain evidence="3">ChiHjej13B12-4958</strain>
    </source>
</reference>
<keyword evidence="2" id="KW-0812">Transmembrane</keyword>
<evidence type="ECO:0000256" key="2">
    <source>
        <dbReference type="SAM" id="Phobius"/>
    </source>
</evidence>
<dbReference type="AlphaFoldDB" id="A0A9D2TPH0"/>
<dbReference type="Pfam" id="PF13630">
    <property type="entry name" value="SdpI"/>
    <property type="match status" value="1"/>
</dbReference>
<evidence type="ECO:0000313" key="3">
    <source>
        <dbReference type="EMBL" id="HJC85872.1"/>
    </source>
</evidence>
<protein>
    <submittedName>
        <fullName evidence="3">SdpI family protein</fullName>
    </submittedName>
</protein>
<gene>
    <name evidence="3" type="ORF">H9751_10090</name>
</gene>
<feature type="region of interest" description="Disordered" evidence="1">
    <location>
        <begin position="169"/>
        <end position="189"/>
    </location>
</feature>